<keyword evidence="11" id="KW-1185">Reference proteome</keyword>
<dbReference type="InterPro" id="IPR006076">
    <property type="entry name" value="FAD-dep_OxRdtase"/>
</dbReference>
<evidence type="ECO:0000256" key="3">
    <source>
        <dbReference type="ARBA" id="ARBA00022630"/>
    </source>
</evidence>
<name>A0ABT0CB90_THEVL</name>
<dbReference type="PANTHER" id="PTHR11530:SF11">
    <property type="entry name" value="D-ASPARTATE OXIDASE"/>
    <property type="match status" value="1"/>
</dbReference>
<dbReference type="PANTHER" id="PTHR11530">
    <property type="entry name" value="D-AMINO ACID OXIDASE"/>
    <property type="match status" value="1"/>
</dbReference>
<evidence type="ECO:0000256" key="8">
    <source>
        <dbReference type="ARBA" id="ARBA00049547"/>
    </source>
</evidence>
<feature type="domain" description="FAD dependent oxidoreductase" evidence="9">
    <location>
        <begin position="31"/>
        <end position="363"/>
    </location>
</feature>
<dbReference type="InterPro" id="IPR023209">
    <property type="entry name" value="DAO"/>
</dbReference>
<dbReference type="Pfam" id="PF01266">
    <property type="entry name" value="DAO"/>
    <property type="match status" value="1"/>
</dbReference>
<evidence type="ECO:0000313" key="11">
    <source>
        <dbReference type="Proteomes" id="UP000830835"/>
    </source>
</evidence>
<evidence type="ECO:0000256" key="2">
    <source>
        <dbReference type="ARBA" id="ARBA00006730"/>
    </source>
</evidence>
<accession>A0ABT0CB90</accession>
<comment type="similarity">
    <text evidence="2">Belongs to the DAMOX/DASOX family.</text>
</comment>
<dbReference type="Proteomes" id="UP000830835">
    <property type="component" value="Unassembled WGS sequence"/>
</dbReference>
<keyword evidence="4" id="KW-0274">FAD</keyword>
<protein>
    <recommendedName>
        <fullName evidence="7">D-amino-acid oxidase</fullName>
        <ecNumber evidence="6">1.4.3.3</ecNumber>
    </recommendedName>
</protein>
<keyword evidence="3" id="KW-0285">Flavoprotein</keyword>
<dbReference type="InterPro" id="IPR036188">
    <property type="entry name" value="FAD/NAD-bd_sf"/>
</dbReference>
<comment type="caution">
    <text evidence="10">The sequence shown here is derived from an EMBL/GenBank/DDBJ whole genome shotgun (WGS) entry which is preliminary data.</text>
</comment>
<comment type="cofactor">
    <cofactor evidence="1">
        <name>FAD</name>
        <dbReference type="ChEBI" id="CHEBI:57692"/>
    </cofactor>
</comment>
<evidence type="ECO:0000256" key="6">
    <source>
        <dbReference type="ARBA" id="ARBA00039101"/>
    </source>
</evidence>
<dbReference type="EMBL" id="JAFIRA010000020">
    <property type="protein sequence ID" value="MCJ2543054.1"/>
    <property type="molecule type" value="Genomic_DNA"/>
</dbReference>
<dbReference type="EC" id="1.4.3.3" evidence="6"/>
<comment type="catalytic activity">
    <reaction evidence="8">
        <text>a D-alpha-amino acid + O2 + H2O = a 2-oxocarboxylate + H2O2 + NH4(+)</text>
        <dbReference type="Rhea" id="RHEA:21816"/>
        <dbReference type="ChEBI" id="CHEBI:15377"/>
        <dbReference type="ChEBI" id="CHEBI:15379"/>
        <dbReference type="ChEBI" id="CHEBI:16240"/>
        <dbReference type="ChEBI" id="CHEBI:28938"/>
        <dbReference type="ChEBI" id="CHEBI:35179"/>
        <dbReference type="ChEBI" id="CHEBI:59871"/>
        <dbReference type="EC" id="1.4.3.3"/>
    </reaction>
    <physiologicalReaction direction="left-to-right" evidence="8">
        <dbReference type="Rhea" id="RHEA:21817"/>
    </physiologicalReaction>
</comment>
<dbReference type="SUPFAM" id="SSF54373">
    <property type="entry name" value="FAD-linked reductases, C-terminal domain"/>
    <property type="match status" value="1"/>
</dbReference>
<evidence type="ECO:0000313" key="10">
    <source>
        <dbReference type="EMBL" id="MCJ2543054.1"/>
    </source>
</evidence>
<gene>
    <name evidence="10" type="ORF">JX360_09070</name>
</gene>
<dbReference type="Gene3D" id="3.50.50.60">
    <property type="entry name" value="FAD/NAD(P)-binding domain"/>
    <property type="match status" value="1"/>
</dbReference>
<reference evidence="10" key="1">
    <citation type="submission" date="2021-02" db="EMBL/GenBank/DDBJ databases">
        <title>The CRISPR/cas machinery reduction and long-range gene transfer in the hot spring cyanobacterium Synechococcus.</title>
        <authorList>
            <person name="Dvorak P."/>
            <person name="Jahodarova E."/>
            <person name="Hasler P."/>
            <person name="Poulickova A."/>
        </authorList>
    </citation>
    <scope>NUCLEOTIDE SEQUENCE</scope>
    <source>
        <strain evidence="10">Rupite</strain>
    </source>
</reference>
<evidence type="ECO:0000256" key="1">
    <source>
        <dbReference type="ARBA" id="ARBA00001974"/>
    </source>
</evidence>
<evidence type="ECO:0000259" key="9">
    <source>
        <dbReference type="Pfam" id="PF01266"/>
    </source>
</evidence>
<evidence type="ECO:0000256" key="4">
    <source>
        <dbReference type="ARBA" id="ARBA00022827"/>
    </source>
</evidence>
<evidence type="ECO:0000256" key="7">
    <source>
        <dbReference type="ARBA" id="ARBA00039751"/>
    </source>
</evidence>
<evidence type="ECO:0000256" key="5">
    <source>
        <dbReference type="ARBA" id="ARBA00023002"/>
    </source>
</evidence>
<dbReference type="Gene3D" id="3.30.9.10">
    <property type="entry name" value="D-Amino Acid Oxidase, subunit A, domain 2"/>
    <property type="match status" value="1"/>
</dbReference>
<organism evidence="10 11">
    <name type="scientific">Thermostichus vulcanus str. 'Rupite'</name>
    <dbReference type="NCBI Taxonomy" id="2813851"/>
    <lineage>
        <taxon>Bacteria</taxon>
        <taxon>Bacillati</taxon>
        <taxon>Cyanobacteriota</taxon>
        <taxon>Cyanophyceae</taxon>
        <taxon>Thermostichales</taxon>
        <taxon>Thermostichaceae</taxon>
        <taxon>Thermostichus</taxon>
    </lineage>
</organism>
<keyword evidence="5" id="KW-0560">Oxidoreductase</keyword>
<sequence length="406" mass="43682">MAIPTEAPLLPASISIEIPAGILSGGRRDPILVMGAGLIGRLMAVSLAELGYPVRIVDAAPGEATGSSAAHVAAAMLAPLAESVITEASVVAQGYYALSRWPSLLAPLPQPVFFQQQGTLILWHRQDAGEARRFSALLADVLTHLPDLPAPQPLNAQSLAQLEPAVAGQFDQGLYLPHEGQLDNRQLLSALLAKLRAEGLEVEWGCPWDLEAARAWQRHSGGWVLDCRGLGSRGEGPVGQPLRGVRGEVARLYAPDVKLQRPTRLLHPRYPIYIAPKPDHLFVVGATEIESEDPSPVSVRSTLELLSAAYTVHPGFAEARILELNSRCRPTLPDNLPAVVELSPRLLQINGLYRHGFMISPAIHDAVLEYVQQGTCTLAKQLGIRFQVDTANNHSTAPENPASCVL</sequence>
<proteinExistence type="inferred from homology"/>
<dbReference type="SUPFAM" id="SSF51971">
    <property type="entry name" value="Nucleotide-binding domain"/>
    <property type="match status" value="1"/>
</dbReference>